<feature type="domain" description="HTH cro/C1-type" evidence="1">
    <location>
        <begin position="10"/>
        <end position="46"/>
    </location>
</feature>
<dbReference type="InterPro" id="IPR001387">
    <property type="entry name" value="Cro/C1-type_HTH"/>
</dbReference>
<organism evidence="2 3">
    <name type="scientific">Vibrio astriarenae</name>
    <dbReference type="NCBI Taxonomy" id="1481923"/>
    <lineage>
        <taxon>Bacteria</taxon>
        <taxon>Pseudomonadati</taxon>
        <taxon>Pseudomonadota</taxon>
        <taxon>Gammaproteobacteria</taxon>
        <taxon>Vibrionales</taxon>
        <taxon>Vibrionaceae</taxon>
        <taxon>Vibrio</taxon>
    </lineage>
</organism>
<evidence type="ECO:0000313" key="2">
    <source>
        <dbReference type="EMBL" id="QIA65410.1"/>
    </source>
</evidence>
<sequence length="52" mass="5811">MSIGVGSVHPTIGIYLHDEAAKRVRLEVNDTLCRYFDITVAELGERTFEETG</sequence>
<dbReference type="Proteomes" id="UP000464262">
    <property type="component" value="Chromosome 2"/>
</dbReference>
<evidence type="ECO:0000313" key="3">
    <source>
        <dbReference type="Proteomes" id="UP000464262"/>
    </source>
</evidence>
<protein>
    <recommendedName>
        <fullName evidence="1">HTH cro/C1-type domain-containing protein</fullName>
    </recommendedName>
</protein>
<evidence type="ECO:0000259" key="1">
    <source>
        <dbReference type="Pfam" id="PF13443"/>
    </source>
</evidence>
<dbReference type="KEGG" id="vas:GT360_17880"/>
<dbReference type="AlphaFoldDB" id="A0A7Z2T6Y8"/>
<keyword evidence="3" id="KW-1185">Reference proteome</keyword>
<dbReference type="RefSeq" id="WP_164650310.1">
    <property type="nucleotide sequence ID" value="NZ_CP047476.1"/>
</dbReference>
<proteinExistence type="predicted"/>
<reference evidence="2 3" key="1">
    <citation type="submission" date="2020-01" db="EMBL/GenBank/DDBJ databases">
        <title>Whole genome and functional gene identification of agarase of Vibrio HN897.</title>
        <authorList>
            <person name="Liu Y."/>
            <person name="Zhao Z."/>
        </authorList>
    </citation>
    <scope>NUCLEOTIDE SEQUENCE [LARGE SCALE GENOMIC DNA]</scope>
    <source>
        <strain evidence="2 3">HN897</strain>
    </source>
</reference>
<accession>A0A7Z2T6Y8</accession>
<gene>
    <name evidence="2" type="ORF">GT360_17880</name>
</gene>
<dbReference type="Pfam" id="PF13443">
    <property type="entry name" value="HTH_26"/>
    <property type="match status" value="1"/>
</dbReference>
<dbReference type="EMBL" id="CP047476">
    <property type="protein sequence ID" value="QIA65410.1"/>
    <property type="molecule type" value="Genomic_DNA"/>
</dbReference>
<name>A0A7Z2T6Y8_9VIBR</name>